<name>A0A421CTC2_9EURO</name>
<dbReference type="PANTHER" id="PTHR23502:SF152">
    <property type="entry name" value="MAJOR FACILITATOR SUPERFAMILY (MFS) PROFILE DOMAIN-CONTAINING PROTEIN-RELATED"/>
    <property type="match status" value="1"/>
</dbReference>
<dbReference type="SUPFAM" id="SSF103473">
    <property type="entry name" value="MFS general substrate transporter"/>
    <property type="match status" value="1"/>
</dbReference>
<keyword evidence="4 6" id="KW-0472">Membrane</keyword>
<evidence type="ECO:0000313" key="7">
    <source>
        <dbReference type="EMBL" id="RLL92970.1"/>
    </source>
</evidence>
<dbReference type="GO" id="GO:0022857">
    <property type="term" value="F:transmembrane transporter activity"/>
    <property type="evidence" value="ECO:0007669"/>
    <property type="project" value="TreeGrafter"/>
</dbReference>
<protein>
    <recommendedName>
        <fullName evidence="9">Major facilitator superfamily (MFS) profile domain-containing protein</fullName>
    </recommendedName>
</protein>
<accession>A0A421CTC2</accession>
<keyword evidence="3 6" id="KW-1133">Transmembrane helix</keyword>
<evidence type="ECO:0000256" key="6">
    <source>
        <dbReference type="SAM" id="Phobius"/>
    </source>
</evidence>
<evidence type="ECO:0000256" key="1">
    <source>
        <dbReference type="ARBA" id="ARBA00004141"/>
    </source>
</evidence>
<evidence type="ECO:0000313" key="8">
    <source>
        <dbReference type="Proteomes" id="UP000215289"/>
    </source>
</evidence>
<feature type="transmembrane region" description="Helical" evidence="6">
    <location>
        <begin position="32"/>
        <end position="57"/>
    </location>
</feature>
<dbReference type="Proteomes" id="UP000215289">
    <property type="component" value="Unassembled WGS sequence"/>
</dbReference>
<comment type="subcellular location">
    <subcellularLocation>
        <location evidence="1">Membrane</location>
        <topology evidence="1">Multi-pass membrane protein</topology>
    </subcellularLocation>
</comment>
<evidence type="ECO:0000256" key="4">
    <source>
        <dbReference type="ARBA" id="ARBA00023136"/>
    </source>
</evidence>
<evidence type="ECO:0000256" key="3">
    <source>
        <dbReference type="ARBA" id="ARBA00022989"/>
    </source>
</evidence>
<feature type="transmembrane region" description="Helical" evidence="6">
    <location>
        <begin position="69"/>
        <end position="88"/>
    </location>
</feature>
<dbReference type="PANTHER" id="PTHR23502">
    <property type="entry name" value="MAJOR FACILITATOR SUPERFAMILY"/>
    <property type="match status" value="1"/>
</dbReference>
<keyword evidence="2 6" id="KW-0812">Transmembrane</keyword>
<dbReference type="EMBL" id="NIDN02000513">
    <property type="protein sequence ID" value="RLL92970.1"/>
    <property type="molecule type" value="Genomic_DNA"/>
</dbReference>
<reference evidence="7 8" key="1">
    <citation type="submission" date="2018-08" db="EMBL/GenBank/DDBJ databases">
        <title>Draft genome sequences of two Aspergillus turcosus clinical strains isolated from bronchoalveolar lavage fluid: one azole-susceptible and the other azole-resistant.</title>
        <authorList>
            <person name="Parent-Michaud M."/>
            <person name="Dufresne P.J."/>
            <person name="Fournier E."/>
            <person name="Martineau C."/>
            <person name="Moreira S."/>
            <person name="Perkins V."/>
            <person name="De Repentigny L."/>
            <person name="Dufresne S.F."/>
        </authorList>
    </citation>
    <scope>NUCLEOTIDE SEQUENCE [LARGE SCALE GENOMIC DNA]</scope>
    <source>
        <strain evidence="7">HMR AF 1038</strain>
    </source>
</reference>
<dbReference type="InterPro" id="IPR036259">
    <property type="entry name" value="MFS_trans_sf"/>
</dbReference>
<dbReference type="OrthoDB" id="3066029at2759"/>
<comment type="caution">
    <text evidence="7">The sequence shown here is derived from an EMBL/GenBank/DDBJ whole genome shotgun (WGS) entry which is preliminary data.</text>
</comment>
<feature type="region of interest" description="Disordered" evidence="5">
    <location>
        <begin position="1"/>
        <end position="23"/>
    </location>
</feature>
<dbReference type="Gene3D" id="1.20.1720.10">
    <property type="entry name" value="Multidrug resistance protein D"/>
    <property type="match status" value="1"/>
</dbReference>
<organism evidence="7 8">
    <name type="scientific">Aspergillus turcosus</name>
    <dbReference type="NCBI Taxonomy" id="1245748"/>
    <lineage>
        <taxon>Eukaryota</taxon>
        <taxon>Fungi</taxon>
        <taxon>Dikarya</taxon>
        <taxon>Ascomycota</taxon>
        <taxon>Pezizomycotina</taxon>
        <taxon>Eurotiomycetes</taxon>
        <taxon>Eurotiomycetidae</taxon>
        <taxon>Eurotiales</taxon>
        <taxon>Aspergillaceae</taxon>
        <taxon>Aspergillus</taxon>
        <taxon>Aspergillus subgen. Fumigati</taxon>
    </lineage>
</organism>
<feature type="non-terminal residue" evidence="7">
    <location>
        <position position="91"/>
    </location>
</feature>
<evidence type="ECO:0000256" key="5">
    <source>
        <dbReference type="SAM" id="MobiDB-lite"/>
    </source>
</evidence>
<dbReference type="GO" id="GO:0005886">
    <property type="term" value="C:plasma membrane"/>
    <property type="evidence" value="ECO:0007669"/>
    <property type="project" value="TreeGrafter"/>
</dbReference>
<evidence type="ECO:0008006" key="9">
    <source>
        <dbReference type="Google" id="ProtNLM"/>
    </source>
</evidence>
<gene>
    <name evidence="7" type="ORF">CFD26_100039</name>
</gene>
<evidence type="ECO:0000256" key="2">
    <source>
        <dbReference type="ARBA" id="ARBA00022692"/>
    </source>
</evidence>
<sequence length="91" mass="9717">MASPSPATALALGPDPENNSQETPTLPHWHKYIILFVVSWMTFVVTFSSTSLLPATPEIASEFSTTPELLNVTNAGVLLAMGFSSLIWGPA</sequence>
<keyword evidence="8" id="KW-1185">Reference proteome</keyword>
<dbReference type="AlphaFoldDB" id="A0A421CTC2"/>
<dbReference type="STRING" id="1245748.A0A421CTC2"/>
<proteinExistence type="predicted"/>